<dbReference type="HOGENOM" id="CLU_075362_1_1_1"/>
<reference evidence="2" key="2">
    <citation type="submission" date="2015-01" db="EMBL/GenBank/DDBJ databases">
        <title>Evolutionary Origins and Diversification of the Mycorrhizal Mutualists.</title>
        <authorList>
            <consortium name="DOE Joint Genome Institute"/>
            <consortium name="Mycorrhizal Genomics Consortium"/>
            <person name="Kohler A."/>
            <person name="Kuo A."/>
            <person name="Nagy L.G."/>
            <person name="Floudas D."/>
            <person name="Copeland A."/>
            <person name="Barry K.W."/>
            <person name="Cichocki N."/>
            <person name="Veneault-Fourrey C."/>
            <person name="LaButti K."/>
            <person name="Lindquist E.A."/>
            <person name="Lipzen A."/>
            <person name="Lundell T."/>
            <person name="Morin E."/>
            <person name="Murat C."/>
            <person name="Riley R."/>
            <person name="Ohm R."/>
            <person name="Sun H."/>
            <person name="Tunlid A."/>
            <person name="Henrissat B."/>
            <person name="Grigoriev I.V."/>
            <person name="Hibbett D.S."/>
            <person name="Martin F."/>
        </authorList>
    </citation>
    <scope>NUCLEOTIDE SEQUENCE [LARGE SCALE GENOMIC DNA]</scope>
    <source>
        <strain evidence="2">Ve08.2h10</strain>
    </source>
</reference>
<sequence length="138" mass="14449">MAEDLAPVKPAHITPALSMSLWATTQSQMEVVVPKGKGKKRSHQDLGADEAAQFLPLGMVIHLDPSAKCMGAPHPVQAAAPMASLSVAPQLSMVSSDKEGDVIVVHAGKGKGASGQAKGVTVNKVEFKEVMRQLLICE</sequence>
<evidence type="ECO:0000313" key="2">
    <source>
        <dbReference type="Proteomes" id="UP000054538"/>
    </source>
</evidence>
<gene>
    <name evidence="1" type="ORF">PAXRUDRAFT_19199</name>
</gene>
<organism evidence="1 2">
    <name type="scientific">Paxillus rubicundulus Ve08.2h10</name>
    <dbReference type="NCBI Taxonomy" id="930991"/>
    <lineage>
        <taxon>Eukaryota</taxon>
        <taxon>Fungi</taxon>
        <taxon>Dikarya</taxon>
        <taxon>Basidiomycota</taxon>
        <taxon>Agaricomycotina</taxon>
        <taxon>Agaricomycetes</taxon>
        <taxon>Agaricomycetidae</taxon>
        <taxon>Boletales</taxon>
        <taxon>Paxilineae</taxon>
        <taxon>Paxillaceae</taxon>
        <taxon>Paxillus</taxon>
    </lineage>
</organism>
<dbReference type="EMBL" id="KN828276">
    <property type="protein sequence ID" value="KIK75194.1"/>
    <property type="molecule type" value="Genomic_DNA"/>
</dbReference>
<name>A0A0D0D569_9AGAM</name>
<dbReference type="Proteomes" id="UP000054538">
    <property type="component" value="Unassembled WGS sequence"/>
</dbReference>
<reference evidence="1 2" key="1">
    <citation type="submission" date="2014-04" db="EMBL/GenBank/DDBJ databases">
        <authorList>
            <consortium name="DOE Joint Genome Institute"/>
            <person name="Kuo A."/>
            <person name="Kohler A."/>
            <person name="Jargeat P."/>
            <person name="Nagy L.G."/>
            <person name="Floudas D."/>
            <person name="Copeland A."/>
            <person name="Barry K.W."/>
            <person name="Cichocki N."/>
            <person name="Veneault-Fourrey C."/>
            <person name="LaButti K."/>
            <person name="Lindquist E.A."/>
            <person name="Lipzen A."/>
            <person name="Lundell T."/>
            <person name="Morin E."/>
            <person name="Murat C."/>
            <person name="Sun H."/>
            <person name="Tunlid A."/>
            <person name="Henrissat B."/>
            <person name="Grigoriev I.V."/>
            <person name="Hibbett D.S."/>
            <person name="Martin F."/>
            <person name="Nordberg H.P."/>
            <person name="Cantor M.N."/>
            <person name="Hua S.X."/>
        </authorList>
    </citation>
    <scope>NUCLEOTIDE SEQUENCE [LARGE SCALE GENOMIC DNA]</scope>
    <source>
        <strain evidence="1 2">Ve08.2h10</strain>
    </source>
</reference>
<protein>
    <submittedName>
        <fullName evidence="1">Uncharacterized protein</fullName>
    </submittedName>
</protein>
<evidence type="ECO:0000313" key="1">
    <source>
        <dbReference type="EMBL" id="KIK75194.1"/>
    </source>
</evidence>
<accession>A0A0D0D569</accession>
<dbReference type="AlphaFoldDB" id="A0A0D0D569"/>
<proteinExistence type="predicted"/>
<keyword evidence="2" id="KW-1185">Reference proteome</keyword>
<dbReference type="InParanoid" id="A0A0D0D569"/>